<evidence type="ECO:0000256" key="4">
    <source>
        <dbReference type="SAM" id="Phobius"/>
    </source>
</evidence>
<organism evidence="6 7">
    <name type="scientific">Candidatus Tagabacteria bacterium RIFCSPLOWO2_01_FULL_42_9</name>
    <dbReference type="NCBI Taxonomy" id="1802296"/>
    <lineage>
        <taxon>Bacteria</taxon>
        <taxon>Candidatus Tagaibacteriota</taxon>
    </lineage>
</organism>
<dbReference type="GO" id="GO:0008757">
    <property type="term" value="F:S-adenosylmethionine-dependent methyltransferase activity"/>
    <property type="evidence" value="ECO:0007669"/>
    <property type="project" value="InterPro"/>
</dbReference>
<dbReference type="InterPro" id="IPR013216">
    <property type="entry name" value="Methyltransf_11"/>
</dbReference>
<dbReference type="Proteomes" id="UP000178116">
    <property type="component" value="Unassembled WGS sequence"/>
</dbReference>
<feature type="domain" description="Methyltransferase type 11" evidence="5">
    <location>
        <begin position="43"/>
        <end position="137"/>
    </location>
</feature>
<dbReference type="AlphaFoldDB" id="A0A1G2LUY7"/>
<dbReference type="PANTHER" id="PTHR43464:SF19">
    <property type="entry name" value="UBIQUINONE BIOSYNTHESIS O-METHYLTRANSFERASE, MITOCHONDRIAL"/>
    <property type="match status" value="1"/>
</dbReference>
<protein>
    <recommendedName>
        <fullName evidence="5">Methyltransferase type 11 domain-containing protein</fullName>
    </recommendedName>
</protein>
<dbReference type="EMBL" id="MHRA01000044">
    <property type="protein sequence ID" value="OHA14709.1"/>
    <property type="molecule type" value="Genomic_DNA"/>
</dbReference>
<keyword evidence="4" id="KW-0812">Transmembrane</keyword>
<keyword evidence="2" id="KW-0808">Transferase</keyword>
<evidence type="ECO:0000256" key="3">
    <source>
        <dbReference type="ARBA" id="ARBA00022691"/>
    </source>
</evidence>
<evidence type="ECO:0000259" key="5">
    <source>
        <dbReference type="Pfam" id="PF08241"/>
    </source>
</evidence>
<dbReference type="PANTHER" id="PTHR43464">
    <property type="entry name" value="METHYLTRANSFERASE"/>
    <property type="match status" value="1"/>
</dbReference>
<comment type="caution">
    <text evidence="6">The sequence shown here is derived from an EMBL/GenBank/DDBJ whole genome shotgun (WGS) entry which is preliminary data.</text>
</comment>
<dbReference type="GO" id="GO:0032259">
    <property type="term" value="P:methylation"/>
    <property type="evidence" value="ECO:0007669"/>
    <property type="project" value="UniProtKB-KW"/>
</dbReference>
<dbReference type="Gene3D" id="3.40.50.150">
    <property type="entry name" value="Vaccinia Virus protein VP39"/>
    <property type="match status" value="1"/>
</dbReference>
<dbReference type="CDD" id="cd02440">
    <property type="entry name" value="AdoMet_MTases"/>
    <property type="match status" value="1"/>
</dbReference>
<accession>A0A1G2LUY7</accession>
<dbReference type="Pfam" id="PF08241">
    <property type="entry name" value="Methyltransf_11"/>
    <property type="match status" value="1"/>
</dbReference>
<reference evidence="6 7" key="1">
    <citation type="journal article" date="2016" name="Nat. Commun.">
        <title>Thousands of microbial genomes shed light on interconnected biogeochemical processes in an aquifer system.</title>
        <authorList>
            <person name="Anantharaman K."/>
            <person name="Brown C.T."/>
            <person name="Hug L.A."/>
            <person name="Sharon I."/>
            <person name="Castelle C.J."/>
            <person name="Probst A.J."/>
            <person name="Thomas B.C."/>
            <person name="Singh A."/>
            <person name="Wilkins M.J."/>
            <person name="Karaoz U."/>
            <person name="Brodie E.L."/>
            <person name="Williams K.H."/>
            <person name="Hubbard S.S."/>
            <person name="Banfield J.F."/>
        </authorList>
    </citation>
    <scope>NUCLEOTIDE SEQUENCE [LARGE SCALE GENOMIC DNA]</scope>
</reference>
<proteinExistence type="predicted"/>
<keyword evidence="4" id="KW-1133">Transmembrane helix</keyword>
<feature type="transmembrane region" description="Helical" evidence="4">
    <location>
        <begin position="165"/>
        <end position="185"/>
    </location>
</feature>
<gene>
    <name evidence="6" type="ORF">A3A10_01090</name>
</gene>
<keyword evidence="4" id="KW-0472">Membrane</keyword>
<evidence type="ECO:0000313" key="6">
    <source>
        <dbReference type="EMBL" id="OHA14709.1"/>
    </source>
</evidence>
<dbReference type="InterPro" id="IPR029063">
    <property type="entry name" value="SAM-dependent_MTases_sf"/>
</dbReference>
<keyword evidence="3" id="KW-0949">S-adenosyl-L-methionine</keyword>
<sequence length="253" mass="30057">MSSAERFGYEWNKFNKIIPEYEIQFLKWVYPLKKDDFKDKIILDAGCGTGRNSYWPLLYGAKKVVAFDFDKRIMEVAKKNLSQFENAEVIYQSIYDIAYENEFDIVFSIGVIQFLEKPQEAIIRLVRALKKGGLFLIWVYAREGNEWIVRFIMPLRKILSRFPPWFTNIISYFFSISLFLCLKSIPFKHPYFKQLKNFKFWHVHSIVLDQLLPKISNYWKKEEALDLLENKGLKNIKIYSVNNNSWTVVGNKA</sequence>
<dbReference type="SUPFAM" id="SSF53335">
    <property type="entry name" value="S-adenosyl-L-methionine-dependent methyltransferases"/>
    <property type="match status" value="1"/>
</dbReference>
<name>A0A1G2LUY7_9BACT</name>
<keyword evidence="1" id="KW-0489">Methyltransferase</keyword>
<evidence type="ECO:0000313" key="7">
    <source>
        <dbReference type="Proteomes" id="UP000178116"/>
    </source>
</evidence>
<evidence type="ECO:0000256" key="1">
    <source>
        <dbReference type="ARBA" id="ARBA00022603"/>
    </source>
</evidence>
<evidence type="ECO:0000256" key="2">
    <source>
        <dbReference type="ARBA" id="ARBA00022679"/>
    </source>
</evidence>